<dbReference type="InterPro" id="IPR022398">
    <property type="entry name" value="Peptidase_S8_His-AS"/>
</dbReference>
<dbReference type="InterPro" id="IPR036852">
    <property type="entry name" value="Peptidase_S8/S53_dom_sf"/>
</dbReference>
<dbReference type="Pfam" id="PF00082">
    <property type="entry name" value="Peptidase_S8"/>
    <property type="match status" value="1"/>
</dbReference>
<dbReference type="PANTHER" id="PTHR43806:SF65">
    <property type="entry name" value="SERINE PROTEASE APRX"/>
    <property type="match status" value="1"/>
</dbReference>
<dbReference type="PROSITE" id="PS51892">
    <property type="entry name" value="SUBTILASE"/>
    <property type="match status" value="1"/>
</dbReference>
<dbReference type="RefSeq" id="WP_012448068.1">
    <property type="nucleotide sequence ID" value="NC_010718.1"/>
</dbReference>
<dbReference type="GO" id="GO:0006508">
    <property type="term" value="P:proteolysis"/>
    <property type="evidence" value="ECO:0007669"/>
    <property type="project" value="UniProtKB-KW"/>
</dbReference>
<feature type="domain" description="Peptidase S8/S53" evidence="8">
    <location>
        <begin position="138"/>
        <end position="410"/>
    </location>
</feature>
<evidence type="ECO:0000256" key="1">
    <source>
        <dbReference type="ARBA" id="ARBA00011073"/>
    </source>
</evidence>
<evidence type="ECO:0000259" key="8">
    <source>
        <dbReference type="Pfam" id="PF00082"/>
    </source>
</evidence>
<evidence type="ECO:0000256" key="7">
    <source>
        <dbReference type="RuleBase" id="RU003355"/>
    </source>
</evidence>
<dbReference type="Proteomes" id="UP000001683">
    <property type="component" value="Chromosome"/>
</dbReference>
<dbReference type="PROSITE" id="PS00138">
    <property type="entry name" value="SUBTILASE_SER"/>
    <property type="match status" value="1"/>
</dbReference>
<dbReference type="CDD" id="cd07487">
    <property type="entry name" value="Peptidases_S8_1"/>
    <property type="match status" value="1"/>
</dbReference>
<dbReference type="GO" id="GO:0004252">
    <property type="term" value="F:serine-type endopeptidase activity"/>
    <property type="evidence" value="ECO:0007669"/>
    <property type="project" value="UniProtKB-UniRule"/>
</dbReference>
<name>B2A4M5_NATTJ</name>
<dbReference type="PRINTS" id="PR00723">
    <property type="entry name" value="SUBTILISIN"/>
</dbReference>
<dbReference type="KEGG" id="nth:Nther_1626"/>
<evidence type="ECO:0000313" key="9">
    <source>
        <dbReference type="EMBL" id="ACB85200.1"/>
    </source>
</evidence>
<evidence type="ECO:0000256" key="6">
    <source>
        <dbReference type="PROSITE-ProRule" id="PRU01240"/>
    </source>
</evidence>
<dbReference type="EMBL" id="CP001034">
    <property type="protein sequence ID" value="ACB85200.1"/>
    <property type="molecule type" value="Genomic_DNA"/>
</dbReference>
<proteinExistence type="inferred from homology"/>
<protein>
    <submittedName>
        <fullName evidence="9">Peptidase S8 and S53 subtilisin kexin sedolisin</fullName>
    </submittedName>
</protein>
<evidence type="ECO:0000256" key="2">
    <source>
        <dbReference type="ARBA" id="ARBA00022670"/>
    </source>
</evidence>
<feature type="active site" description="Charge relay system" evidence="5 6">
    <location>
        <position position="179"/>
    </location>
</feature>
<dbReference type="Gene3D" id="3.40.50.200">
    <property type="entry name" value="Peptidase S8/S53 domain"/>
    <property type="match status" value="1"/>
</dbReference>
<dbReference type="InterPro" id="IPR000209">
    <property type="entry name" value="Peptidase_S8/S53_dom"/>
</dbReference>
<keyword evidence="10" id="KW-1185">Reference proteome</keyword>
<comment type="similarity">
    <text evidence="1 6 7">Belongs to the peptidase S8 family.</text>
</comment>
<evidence type="ECO:0000256" key="3">
    <source>
        <dbReference type="ARBA" id="ARBA00022801"/>
    </source>
</evidence>
<dbReference type="InterPro" id="IPR023827">
    <property type="entry name" value="Peptidase_S8_Asp-AS"/>
</dbReference>
<gene>
    <name evidence="9" type="ordered locus">Nther_1626</name>
</gene>
<dbReference type="PROSITE" id="PS00137">
    <property type="entry name" value="SUBTILASE_HIS"/>
    <property type="match status" value="1"/>
</dbReference>
<dbReference type="InParanoid" id="B2A4M5"/>
<dbReference type="eggNOG" id="COG1404">
    <property type="taxonomic scope" value="Bacteria"/>
</dbReference>
<dbReference type="InterPro" id="IPR023828">
    <property type="entry name" value="Peptidase_S8_Ser-AS"/>
</dbReference>
<dbReference type="PANTHER" id="PTHR43806">
    <property type="entry name" value="PEPTIDASE S8"/>
    <property type="match status" value="1"/>
</dbReference>
<evidence type="ECO:0000256" key="5">
    <source>
        <dbReference type="PIRSR" id="PIRSR615500-1"/>
    </source>
</evidence>
<dbReference type="OrthoDB" id="9798386at2"/>
<feature type="active site" description="Charge relay system" evidence="5 6">
    <location>
        <position position="147"/>
    </location>
</feature>
<dbReference type="FunCoup" id="B2A4M5">
    <property type="interactions" value="10"/>
</dbReference>
<accession>B2A4M5</accession>
<evidence type="ECO:0000313" key="10">
    <source>
        <dbReference type="Proteomes" id="UP000001683"/>
    </source>
</evidence>
<dbReference type="HOGENOM" id="CLU_011263_15_5_9"/>
<dbReference type="InterPro" id="IPR015500">
    <property type="entry name" value="Peptidase_S8_subtilisin-rel"/>
</dbReference>
<sequence length="432" mass="48094">MIRDSAWIPNYNYKLCPKLKNELYENYKPSKMVPTVFYNSYKQIKKKIRKFPVIVQVKFTKDNLTIMDQVASLAQCRIKKKYYTIFSFSTDLTEVQLKKLLADDKVIKVWYDGEVTGLLEKASKTVNANKLWDLELTGEKVTIAVLDTGVYEHPCFENRIKKFRDFVNNGKKTYDDNGHGTHVAGCIASKQNEDFGGVAPKAEIVGVKVLNKLGSGRLSNVLDGIQWCIENKENLNLQIMNLSLGFPTQESYRDDPLCQMVEKAWEAGIVVCAAAGNSGPDNETINSPGIHPQIITVGASNDRNADYPEDNIIADFSSRGPTRDGHKKPDVVAPGVDIVSLRSPSSFLDKVEPGSRIGEDRFIFSGTSMATPICVGAIAQLLHYNKDLEPDEIKSLLMGNAREIPGVNRESQGTGIIDSKEIQSNIREFSDS</sequence>
<keyword evidence="3 6" id="KW-0378">Hydrolase</keyword>
<keyword evidence="2 6" id="KW-0645">Protease</keyword>
<dbReference type="STRING" id="457570.Nther_1626"/>
<dbReference type="MEROPS" id="S08.050"/>
<dbReference type="SUPFAM" id="SSF52743">
    <property type="entry name" value="Subtilisin-like"/>
    <property type="match status" value="1"/>
</dbReference>
<evidence type="ECO:0000256" key="4">
    <source>
        <dbReference type="ARBA" id="ARBA00022825"/>
    </source>
</evidence>
<dbReference type="AlphaFoldDB" id="B2A4M5"/>
<dbReference type="PROSITE" id="PS00136">
    <property type="entry name" value="SUBTILASE_ASP"/>
    <property type="match status" value="1"/>
</dbReference>
<reference evidence="9 10" key="2">
    <citation type="journal article" date="2011" name="J. Bacteriol.">
        <title>Complete genome sequence of the anaerobic, halophilic alkalithermophile Natranaerobius thermophilus JW/NM-WN-LF.</title>
        <authorList>
            <person name="Zhao B."/>
            <person name="Mesbah N.M."/>
            <person name="Dalin E."/>
            <person name="Goodwin L."/>
            <person name="Nolan M."/>
            <person name="Pitluck S."/>
            <person name="Chertkov O."/>
            <person name="Brettin T.S."/>
            <person name="Han J."/>
            <person name="Larimer F.W."/>
            <person name="Land M.L."/>
            <person name="Hauser L."/>
            <person name="Kyrpides N."/>
            <person name="Wiegel J."/>
        </authorList>
    </citation>
    <scope>NUCLEOTIDE SEQUENCE [LARGE SCALE GENOMIC DNA]</scope>
    <source>
        <strain evidence="10">ATCC BAA-1301 / DSM 18059 / JW/NM-WN-LF</strain>
    </source>
</reference>
<feature type="active site" description="Charge relay system" evidence="5 6">
    <location>
        <position position="368"/>
    </location>
</feature>
<dbReference type="InterPro" id="IPR050131">
    <property type="entry name" value="Peptidase_S8_subtilisin-like"/>
</dbReference>
<organism evidence="9 10">
    <name type="scientific">Natranaerobius thermophilus (strain ATCC BAA-1301 / DSM 18059 / JW/NM-WN-LF)</name>
    <dbReference type="NCBI Taxonomy" id="457570"/>
    <lineage>
        <taxon>Bacteria</taxon>
        <taxon>Bacillati</taxon>
        <taxon>Bacillota</taxon>
        <taxon>Clostridia</taxon>
        <taxon>Natranaerobiales</taxon>
        <taxon>Natranaerobiaceae</taxon>
        <taxon>Natranaerobius</taxon>
    </lineage>
</organism>
<keyword evidence="4 6" id="KW-0720">Serine protease</keyword>
<reference evidence="9 10" key="1">
    <citation type="submission" date="2008-04" db="EMBL/GenBank/DDBJ databases">
        <title>Complete sequence of chromosome of Natranaerobius thermophilus JW/NM-WN-LF.</title>
        <authorList>
            <consortium name="US DOE Joint Genome Institute"/>
            <person name="Copeland A."/>
            <person name="Lucas S."/>
            <person name="Lapidus A."/>
            <person name="Glavina del Rio T."/>
            <person name="Dalin E."/>
            <person name="Tice H."/>
            <person name="Bruce D."/>
            <person name="Goodwin L."/>
            <person name="Pitluck S."/>
            <person name="Chertkov O."/>
            <person name="Brettin T."/>
            <person name="Detter J.C."/>
            <person name="Han C."/>
            <person name="Kuske C.R."/>
            <person name="Schmutz J."/>
            <person name="Larimer F."/>
            <person name="Land M."/>
            <person name="Hauser L."/>
            <person name="Kyrpides N."/>
            <person name="Lykidis A."/>
            <person name="Mesbah N.M."/>
            <person name="Wiegel J."/>
        </authorList>
    </citation>
    <scope>NUCLEOTIDE SEQUENCE [LARGE SCALE GENOMIC DNA]</scope>
    <source>
        <strain evidence="10">ATCC BAA-1301 / DSM 18059 / JW/NM-WN-LF</strain>
    </source>
</reference>